<feature type="region of interest" description="Disordered" evidence="1">
    <location>
        <begin position="1"/>
        <end position="68"/>
    </location>
</feature>
<keyword evidence="2" id="KW-1185">Reference proteome</keyword>
<organism evidence="2 3">
    <name type="scientific">Spinacia oleracea</name>
    <name type="common">Spinach</name>
    <dbReference type="NCBI Taxonomy" id="3562"/>
    <lineage>
        <taxon>Eukaryota</taxon>
        <taxon>Viridiplantae</taxon>
        <taxon>Streptophyta</taxon>
        <taxon>Embryophyta</taxon>
        <taxon>Tracheophyta</taxon>
        <taxon>Spermatophyta</taxon>
        <taxon>Magnoliopsida</taxon>
        <taxon>eudicotyledons</taxon>
        <taxon>Gunneridae</taxon>
        <taxon>Pentapetalae</taxon>
        <taxon>Caryophyllales</taxon>
        <taxon>Chenopodiaceae</taxon>
        <taxon>Chenopodioideae</taxon>
        <taxon>Anserineae</taxon>
        <taxon>Spinacia</taxon>
    </lineage>
</organism>
<feature type="compositionally biased region" description="Basic and acidic residues" evidence="1">
    <location>
        <begin position="242"/>
        <end position="268"/>
    </location>
</feature>
<dbReference type="Proteomes" id="UP000813463">
    <property type="component" value="Chromosome 1"/>
</dbReference>
<reference evidence="2" key="1">
    <citation type="journal article" date="2021" name="Nat. Commun.">
        <title>Genomic analyses provide insights into spinach domestication and the genetic basis of agronomic traits.</title>
        <authorList>
            <person name="Cai X."/>
            <person name="Sun X."/>
            <person name="Xu C."/>
            <person name="Sun H."/>
            <person name="Wang X."/>
            <person name="Ge C."/>
            <person name="Zhang Z."/>
            <person name="Wang Q."/>
            <person name="Fei Z."/>
            <person name="Jiao C."/>
            <person name="Wang Q."/>
        </authorList>
    </citation>
    <scope>NUCLEOTIDE SEQUENCE [LARGE SCALE GENOMIC DNA]</scope>
    <source>
        <strain evidence="2">cv. Varoflay</strain>
    </source>
</reference>
<evidence type="ECO:0000313" key="3">
    <source>
        <dbReference type="RefSeq" id="XP_056690431.1"/>
    </source>
</evidence>
<dbReference type="RefSeq" id="XP_056690431.1">
    <property type="nucleotide sequence ID" value="XM_056834453.1"/>
</dbReference>
<feature type="compositionally biased region" description="Basic residues" evidence="1">
    <location>
        <begin position="1"/>
        <end position="12"/>
    </location>
</feature>
<dbReference type="GeneID" id="130465619"/>
<dbReference type="PANTHER" id="PTHR37213:SF1">
    <property type="entry name" value="SUBTILISIN-LIKE PROTEASE"/>
    <property type="match status" value="1"/>
</dbReference>
<dbReference type="PANTHER" id="PTHR37213">
    <property type="entry name" value="SUBTILISIN-LIKE PROTEASE"/>
    <property type="match status" value="1"/>
</dbReference>
<feature type="region of interest" description="Disordered" evidence="1">
    <location>
        <begin position="96"/>
        <end position="165"/>
    </location>
</feature>
<name>A0ABM3R490_SPIOL</name>
<feature type="compositionally biased region" description="Polar residues" evidence="1">
    <location>
        <begin position="271"/>
        <end position="280"/>
    </location>
</feature>
<feature type="region of interest" description="Disordered" evidence="1">
    <location>
        <begin position="179"/>
        <end position="310"/>
    </location>
</feature>
<feature type="compositionally biased region" description="Basic and acidic residues" evidence="1">
    <location>
        <begin position="198"/>
        <end position="211"/>
    </location>
</feature>
<sequence>MVNTRRARRPSPIRHPSPTQSPSQGRSSASRHVDDRSRHGPVLSSRHDHVLESIHASDPQPHGEVEGPLPVTQEDLRRLAEQFNDTLERSLRAAVLNLRDGNEGPSRPRGQPRSTLSTRGPPRSERDHEPLLNLPRHPGEHRASRSLPPPPQRHGRSDARNVIVRRRLRRGELDAREIINSRRTEGRQGDAEGISARSQHESSRRSLDHPRHSLTLVETPRSRHGSSRERDQEENSITSGRGADRHTRTEREPPRTGRREPTPPRDEVQLGNLSFLSPFSRQIIEAPTPNKVKVPSIDPYDGTSDPNDHMDAYKARMTVQTGDEAAW</sequence>
<protein>
    <submittedName>
        <fullName evidence="3">Uncharacterized protein</fullName>
    </submittedName>
</protein>
<proteinExistence type="predicted"/>
<feature type="compositionally biased region" description="Polar residues" evidence="1">
    <location>
        <begin position="17"/>
        <end position="30"/>
    </location>
</feature>
<feature type="compositionally biased region" description="Basic and acidic residues" evidence="1">
    <location>
        <begin position="179"/>
        <end position="190"/>
    </location>
</feature>
<accession>A0ABM3R490</accession>
<evidence type="ECO:0000256" key="1">
    <source>
        <dbReference type="SAM" id="MobiDB-lite"/>
    </source>
</evidence>
<reference evidence="3" key="2">
    <citation type="submission" date="2025-08" db="UniProtKB">
        <authorList>
            <consortium name="RefSeq"/>
        </authorList>
    </citation>
    <scope>IDENTIFICATION</scope>
    <source>
        <tissue evidence="3">Leaf</tissue>
    </source>
</reference>
<gene>
    <name evidence="3" type="primary">LOC130465619</name>
</gene>
<evidence type="ECO:0000313" key="2">
    <source>
        <dbReference type="Proteomes" id="UP000813463"/>
    </source>
</evidence>